<feature type="region of interest" description="Disordered" evidence="3">
    <location>
        <begin position="30"/>
        <end position="61"/>
    </location>
</feature>
<dbReference type="WBParaSite" id="scf7180000424427.g13074">
    <property type="protein sequence ID" value="scf7180000424427.g13074"/>
    <property type="gene ID" value="scf7180000424427.g13074"/>
</dbReference>
<dbReference type="PROSITE" id="PS50011">
    <property type="entry name" value="PROTEIN_KINASE_DOM"/>
    <property type="match status" value="1"/>
</dbReference>
<feature type="compositionally biased region" description="Polar residues" evidence="3">
    <location>
        <begin position="447"/>
        <end position="459"/>
    </location>
</feature>
<dbReference type="GO" id="GO:0043248">
    <property type="term" value="P:proteasome assembly"/>
    <property type="evidence" value="ECO:0007669"/>
    <property type="project" value="InterPro"/>
</dbReference>
<dbReference type="InterPro" id="IPR000719">
    <property type="entry name" value="Prot_kinase_dom"/>
</dbReference>
<dbReference type="Pfam" id="PF00069">
    <property type="entry name" value="Pkinase"/>
    <property type="match status" value="1"/>
</dbReference>
<feature type="compositionally biased region" description="Polar residues" evidence="3">
    <location>
        <begin position="474"/>
        <end position="484"/>
    </location>
</feature>
<dbReference type="GO" id="GO:0005524">
    <property type="term" value="F:ATP binding"/>
    <property type="evidence" value="ECO:0007669"/>
    <property type="project" value="InterPro"/>
</dbReference>
<dbReference type="Pfam" id="PF10508">
    <property type="entry name" value="Proteasom_PSMB"/>
    <property type="match status" value="1"/>
</dbReference>
<dbReference type="InterPro" id="IPR019538">
    <property type="entry name" value="PSMD5"/>
</dbReference>
<evidence type="ECO:0000256" key="3">
    <source>
        <dbReference type="SAM" id="MobiDB-lite"/>
    </source>
</evidence>
<dbReference type="Proteomes" id="UP000887560">
    <property type="component" value="Unplaced"/>
</dbReference>
<feature type="compositionally biased region" description="Polar residues" evidence="3">
    <location>
        <begin position="493"/>
        <end position="508"/>
    </location>
</feature>
<evidence type="ECO:0000256" key="2">
    <source>
        <dbReference type="ARBA" id="ARBA00014933"/>
    </source>
</evidence>
<dbReference type="Gene3D" id="1.10.510.10">
    <property type="entry name" value="Transferase(Phosphotransferase) domain 1"/>
    <property type="match status" value="1"/>
</dbReference>
<evidence type="ECO:0000313" key="6">
    <source>
        <dbReference type="WBParaSite" id="scf7180000424427.g13074"/>
    </source>
</evidence>
<dbReference type="GO" id="GO:0004672">
    <property type="term" value="F:protein kinase activity"/>
    <property type="evidence" value="ECO:0007669"/>
    <property type="project" value="InterPro"/>
</dbReference>
<accession>A0A915P8B9</accession>
<protein>
    <recommendedName>
        <fullName evidence="2">26S proteasome non-ATPase regulatory subunit 5</fullName>
    </recommendedName>
</protein>
<feature type="region of interest" description="Disordered" evidence="3">
    <location>
        <begin position="443"/>
        <end position="522"/>
    </location>
</feature>
<dbReference type="SUPFAM" id="SSF48371">
    <property type="entry name" value="ARM repeat"/>
    <property type="match status" value="1"/>
</dbReference>
<proteinExistence type="inferred from homology"/>
<dbReference type="InterPro" id="IPR011009">
    <property type="entry name" value="Kinase-like_dom_sf"/>
</dbReference>
<evidence type="ECO:0000313" key="5">
    <source>
        <dbReference type="Proteomes" id="UP000887560"/>
    </source>
</evidence>
<dbReference type="GO" id="GO:0005829">
    <property type="term" value="C:cytosol"/>
    <property type="evidence" value="ECO:0007669"/>
    <property type="project" value="TreeGrafter"/>
</dbReference>
<sequence length="867" mass="97953">MSSASEYSSDLSSSLISGYTNYCSSCNQNSNISTSSSSSTTNSRKSSRETVSPTYLLSTSSSGSLESLRAPAEVFKLITTKTYQIMKDQIDNNRELRSKIKDDDFIKQQLSLLSPGIDNSEKRFLVHEFTRSTMLLPDFNEYQRLSPLINALVNEVDTNDLLGCSTALEMLADIASSKQENINYFESIGLLQKIYKLFQTTKEDTDMGITHTACIRFFGYLSTTDSNALEKFPIFTSDVFDAIYHFDSLDPLRRKLAFETFAVVTKTIGAKRFLSSENCPYNIAKAFNCLAAAIARGSATPERKAWYLDNITTIFGNVESAESSNILKIWFNYLGEHFPKLLFDCLKKLIPELQIASLNALIALMKHQWTPEYFCLIDGFINFLLDREIHFSTIGYQLKYDLICRFIEIKPSSINSDLMEKLIIYRNMGVYAPPERHYYKRLKQKQFKTSQHQSTTTPTKNHKAKKIIMGGGQSKSIASKTSRATRGERGTAGSDSSAMDKTPASSNMKGEDKDDDKEDGIVGEGLLGEGRFLEVPRRAHNVCGIFEDTYLIVEPFDDQMERDLAIYSIFNSQQPWAPPVVAYIARPEATRRDAKESFDAFLQVSRAHDAKEGKNGLKFPHIPKCVLKGKLKRLVFGIEEFQQYEHDPDWINRPAILYTMPAGVFVSSLLANAPLGIVEPWLALNVGIGLVQALNSLHKLGFIHRYVTPWNFLLKTPFTIEGLRDDVMHVDFSLAVKWPSRQNKQNDLVGTRKYSSKRALSRHVQGPADDFISVIYIVAELISGKLPWRAAKTVAVSAQLRGTFPHHVVFTRLPREIRLLYHKLNRTPGTTSPKYEMILKSFLDALKRKAPDLQTKELPDWMSMPAN</sequence>
<evidence type="ECO:0000259" key="4">
    <source>
        <dbReference type="PROSITE" id="PS50011"/>
    </source>
</evidence>
<evidence type="ECO:0000256" key="1">
    <source>
        <dbReference type="ARBA" id="ARBA00006823"/>
    </source>
</evidence>
<keyword evidence="5" id="KW-1185">Reference proteome</keyword>
<dbReference type="InterPro" id="IPR016024">
    <property type="entry name" value="ARM-type_fold"/>
</dbReference>
<organism evidence="5 6">
    <name type="scientific">Meloidogyne floridensis</name>
    <dbReference type="NCBI Taxonomy" id="298350"/>
    <lineage>
        <taxon>Eukaryota</taxon>
        <taxon>Metazoa</taxon>
        <taxon>Ecdysozoa</taxon>
        <taxon>Nematoda</taxon>
        <taxon>Chromadorea</taxon>
        <taxon>Rhabditida</taxon>
        <taxon>Tylenchina</taxon>
        <taxon>Tylenchomorpha</taxon>
        <taxon>Tylenchoidea</taxon>
        <taxon>Meloidogynidae</taxon>
        <taxon>Meloidogyninae</taxon>
        <taxon>Meloidogyne</taxon>
    </lineage>
</organism>
<name>A0A915P8B9_9BILA</name>
<feature type="domain" description="Protein kinase" evidence="4">
    <location>
        <begin position="521"/>
        <end position="867"/>
    </location>
</feature>
<comment type="similarity">
    <text evidence="1">Belongs to the proteasome subunit S5B/HSM3 family.</text>
</comment>
<dbReference type="SUPFAM" id="SSF56112">
    <property type="entry name" value="Protein kinase-like (PK-like)"/>
    <property type="match status" value="1"/>
</dbReference>
<dbReference type="PANTHER" id="PTHR13554:SF10">
    <property type="entry name" value="26S PROTEASOME NON-ATPASE REGULATORY SUBUNIT 5"/>
    <property type="match status" value="1"/>
</dbReference>
<reference evidence="6" key="1">
    <citation type="submission" date="2022-11" db="UniProtKB">
        <authorList>
            <consortium name="WormBaseParasite"/>
        </authorList>
    </citation>
    <scope>IDENTIFICATION</scope>
</reference>
<dbReference type="AlphaFoldDB" id="A0A915P8B9"/>
<dbReference type="PANTHER" id="PTHR13554">
    <property type="entry name" value="26S PROTEASOME NON-ATPASE REGULATORY SUBUNIT 5-RELATED"/>
    <property type="match status" value="1"/>
</dbReference>